<name>A0A926EMA5_9FIRM</name>
<evidence type="ECO:0000256" key="1">
    <source>
        <dbReference type="ARBA" id="ARBA00006620"/>
    </source>
</evidence>
<keyword evidence="5" id="KW-0378">Hydrolase</keyword>
<dbReference type="InterPro" id="IPR012933">
    <property type="entry name" value="HicA_mRNA_interferase"/>
</dbReference>
<evidence type="ECO:0000256" key="3">
    <source>
        <dbReference type="ARBA" id="ARBA00022722"/>
    </source>
</evidence>
<accession>A0A926EMA5</accession>
<keyword evidence="3" id="KW-0540">Nuclease</keyword>
<evidence type="ECO:0000313" key="8">
    <source>
        <dbReference type="EMBL" id="MBC8581665.1"/>
    </source>
</evidence>
<comment type="similarity">
    <text evidence="1">Belongs to the HicA mRNA interferase family.</text>
</comment>
<dbReference type="GO" id="GO:0016787">
    <property type="term" value="F:hydrolase activity"/>
    <property type="evidence" value="ECO:0007669"/>
    <property type="project" value="UniProtKB-KW"/>
</dbReference>
<keyword evidence="4" id="KW-0255">Endonuclease</keyword>
<proteinExistence type="inferred from homology"/>
<organism evidence="8 9">
    <name type="scientific">Zhenhengia yiwuensis</name>
    <dbReference type="NCBI Taxonomy" id="2763666"/>
    <lineage>
        <taxon>Bacteria</taxon>
        <taxon>Bacillati</taxon>
        <taxon>Bacillota</taxon>
        <taxon>Clostridia</taxon>
        <taxon>Lachnospirales</taxon>
        <taxon>Lachnospiraceae</taxon>
        <taxon>Zhenhengia</taxon>
    </lineage>
</organism>
<dbReference type="EMBL" id="JACRSY010000070">
    <property type="protein sequence ID" value="MBC8581665.1"/>
    <property type="molecule type" value="Genomic_DNA"/>
</dbReference>
<dbReference type="RefSeq" id="WP_249334700.1">
    <property type="nucleotide sequence ID" value="NZ_JACRSY010000070.1"/>
</dbReference>
<keyword evidence="2" id="KW-1277">Toxin-antitoxin system</keyword>
<dbReference type="AlphaFoldDB" id="A0A926EMA5"/>
<evidence type="ECO:0000256" key="7">
    <source>
        <dbReference type="ARBA" id="ARBA00023016"/>
    </source>
</evidence>
<dbReference type="SUPFAM" id="SSF54786">
    <property type="entry name" value="YcfA/nrd intein domain"/>
    <property type="match status" value="1"/>
</dbReference>
<dbReference type="GO" id="GO:0003729">
    <property type="term" value="F:mRNA binding"/>
    <property type="evidence" value="ECO:0007669"/>
    <property type="project" value="InterPro"/>
</dbReference>
<dbReference type="InterPro" id="IPR038570">
    <property type="entry name" value="HicA_sf"/>
</dbReference>
<dbReference type="Gene3D" id="3.30.920.30">
    <property type="entry name" value="Hypothetical protein"/>
    <property type="match status" value="1"/>
</dbReference>
<evidence type="ECO:0000313" key="9">
    <source>
        <dbReference type="Proteomes" id="UP000655830"/>
    </source>
</evidence>
<dbReference type="GO" id="GO:0004519">
    <property type="term" value="F:endonuclease activity"/>
    <property type="evidence" value="ECO:0007669"/>
    <property type="project" value="UniProtKB-KW"/>
</dbReference>
<keyword evidence="7" id="KW-0346">Stress response</keyword>
<evidence type="ECO:0000256" key="6">
    <source>
        <dbReference type="ARBA" id="ARBA00022884"/>
    </source>
</evidence>
<dbReference type="Pfam" id="PF07927">
    <property type="entry name" value="HicA_toxin"/>
    <property type="match status" value="1"/>
</dbReference>
<evidence type="ECO:0000256" key="5">
    <source>
        <dbReference type="ARBA" id="ARBA00022801"/>
    </source>
</evidence>
<evidence type="ECO:0000256" key="4">
    <source>
        <dbReference type="ARBA" id="ARBA00022759"/>
    </source>
</evidence>
<protein>
    <submittedName>
        <fullName evidence="8">Type II toxin-antitoxin system HicA family toxin</fullName>
    </submittedName>
</protein>
<evidence type="ECO:0000256" key="2">
    <source>
        <dbReference type="ARBA" id="ARBA00022649"/>
    </source>
</evidence>
<sequence length="60" mass="6973">MRFREIEKIIKQDGWELHNVVGSHHHYRHPIKTGKVTIPKHTGDVPLRVIKSILKQAGLE</sequence>
<comment type="caution">
    <text evidence="8">The sequence shown here is derived from an EMBL/GenBank/DDBJ whole genome shotgun (WGS) entry which is preliminary data.</text>
</comment>
<reference evidence="8" key="1">
    <citation type="submission" date="2020-08" db="EMBL/GenBank/DDBJ databases">
        <title>Genome public.</title>
        <authorList>
            <person name="Liu C."/>
            <person name="Sun Q."/>
        </authorList>
    </citation>
    <scope>NUCLEOTIDE SEQUENCE</scope>
    <source>
        <strain evidence="8">NSJ-12</strain>
    </source>
</reference>
<keyword evidence="6" id="KW-0694">RNA-binding</keyword>
<dbReference type="Proteomes" id="UP000655830">
    <property type="component" value="Unassembled WGS sequence"/>
</dbReference>
<gene>
    <name evidence="8" type="ORF">H8718_19485</name>
</gene>
<keyword evidence="9" id="KW-1185">Reference proteome</keyword>